<dbReference type="PANTHER" id="PTHR30061:SF50">
    <property type="entry name" value="MALTOSE_MALTODEXTRIN-BINDING PERIPLASMIC PROTEIN"/>
    <property type="match status" value="1"/>
</dbReference>
<dbReference type="Pfam" id="PF13416">
    <property type="entry name" value="SBP_bac_8"/>
    <property type="match status" value="1"/>
</dbReference>
<feature type="chain" id="PRO_5002330664" evidence="4">
    <location>
        <begin position="25"/>
        <end position="484"/>
    </location>
</feature>
<dbReference type="InterPro" id="IPR006059">
    <property type="entry name" value="SBP"/>
</dbReference>
<comment type="similarity">
    <text evidence="1">Belongs to the bacterial solute-binding protein 1 family.</text>
</comment>
<dbReference type="Proteomes" id="UP000032483">
    <property type="component" value="Unassembled WGS sequence"/>
</dbReference>
<keyword evidence="2" id="KW-0813">Transport</keyword>
<dbReference type="Gene3D" id="3.40.190.10">
    <property type="entry name" value="Periplasmic binding protein-like II"/>
    <property type="match status" value="1"/>
</dbReference>
<name>A0A0D8IYU7_9FIRM</name>
<dbReference type="AlphaFoldDB" id="A0A0D8IYU7"/>
<evidence type="ECO:0000256" key="1">
    <source>
        <dbReference type="ARBA" id="ARBA00008520"/>
    </source>
</evidence>
<dbReference type="PANTHER" id="PTHR30061">
    <property type="entry name" value="MALTOSE-BINDING PERIPLASMIC PROTEIN"/>
    <property type="match status" value="1"/>
</dbReference>
<evidence type="ECO:0000256" key="4">
    <source>
        <dbReference type="SAM" id="SignalP"/>
    </source>
</evidence>
<dbReference type="GO" id="GO:1901982">
    <property type="term" value="F:maltose binding"/>
    <property type="evidence" value="ECO:0007669"/>
    <property type="project" value="TreeGrafter"/>
</dbReference>
<dbReference type="GO" id="GO:0055052">
    <property type="term" value="C:ATP-binding cassette (ABC) transporter complex, substrate-binding subunit-containing"/>
    <property type="evidence" value="ECO:0007669"/>
    <property type="project" value="TreeGrafter"/>
</dbReference>
<proteinExistence type="inferred from homology"/>
<dbReference type="GeneID" id="42857304"/>
<protein>
    <submittedName>
        <fullName evidence="5">ABC transporter substrate-binding protein</fullName>
    </submittedName>
</protein>
<dbReference type="PATRIC" id="fig|1550024.3.peg.2740"/>
<evidence type="ECO:0000313" key="6">
    <source>
        <dbReference type="Proteomes" id="UP000032483"/>
    </source>
</evidence>
<reference evidence="5" key="1">
    <citation type="submission" date="2015-02" db="EMBL/GenBank/DDBJ databases">
        <title>A novel member of the family Ruminococcaceae isolated from human feces.</title>
        <authorList>
            <person name="Shkoporov A.N."/>
            <person name="Chaplin A.V."/>
            <person name="Motuzova O.V."/>
            <person name="Kafarskaia L.I."/>
            <person name="Khokhlova E.V."/>
            <person name="Efimov B.A."/>
        </authorList>
    </citation>
    <scope>NUCLEOTIDE SEQUENCE [LARGE SCALE GENOMIC DNA]</scope>
    <source>
        <strain evidence="5">585-1</strain>
    </source>
</reference>
<dbReference type="SUPFAM" id="SSF53850">
    <property type="entry name" value="Periplasmic binding protein-like II"/>
    <property type="match status" value="1"/>
</dbReference>
<keyword evidence="6" id="KW-1185">Reference proteome</keyword>
<evidence type="ECO:0000256" key="2">
    <source>
        <dbReference type="ARBA" id="ARBA00022448"/>
    </source>
</evidence>
<dbReference type="PROSITE" id="PS51257">
    <property type="entry name" value="PROKAR_LIPOPROTEIN"/>
    <property type="match status" value="1"/>
</dbReference>
<dbReference type="GO" id="GO:0042956">
    <property type="term" value="P:maltodextrin transmembrane transport"/>
    <property type="evidence" value="ECO:0007669"/>
    <property type="project" value="TreeGrafter"/>
</dbReference>
<accession>A0A0D8IYU7</accession>
<dbReference type="GO" id="GO:0015768">
    <property type="term" value="P:maltose transport"/>
    <property type="evidence" value="ECO:0007669"/>
    <property type="project" value="TreeGrafter"/>
</dbReference>
<dbReference type="EMBL" id="JXXK01000017">
    <property type="protein sequence ID" value="KJF39471.1"/>
    <property type="molecule type" value="Genomic_DNA"/>
</dbReference>
<organism evidence="5 6">
    <name type="scientific">Ruthenibacterium lactatiformans</name>
    <dbReference type="NCBI Taxonomy" id="1550024"/>
    <lineage>
        <taxon>Bacteria</taxon>
        <taxon>Bacillati</taxon>
        <taxon>Bacillota</taxon>
        <taxon>Clostridia</taxon>
        <taxon>Eubacteriales</taxon>
        <taxon>Oscillospiraceae</taxon>
        <taxon>Ruthenibacterium</taxon>
    </lineage>
</organism>
<gene>
    <name evidence="5" type="ORF">TQ39_12030</name>
</gene>
<dbReference type="RefSeq" id="WP_050005680.1">
    <property type="nucleotide sequence ID" value="NZ_DAWBJP010000051.1"/>
</dbReference>
<evidence type="ECO:0000256" key="3">
    <source>
        <dbReference type="ARBA" id="ARBA00022729"/>
    </source>
</evidence>
<comment type="caution">
    <text evidence="5">The sequence shown here is derived from an EMBL/GenBank/DDBJ whole genome shotgun (WGS) entry which is preliminary data.</text>
</comment>
<feature type="signal peptide" evidence="4">
    <location>
        <begin position="1"/>
        <end position="24"/>
    </location>
</feature>
<sequence>MKHAKRIAALCLAAALFLTGCASGASGSAAFSPESPVTVTVWHYYNGPQQQAFADLVNEFNETVGREKGIAVQQSSQATVTDLETSVLAAANREVGAPEVPNIFAAYADTAYAVDRLGLVADLRPYLTDEELAEYVPGYLEEGAFSGEGTLKIFPIAKSVELLMLNATDWEKFAAATGADDSAFATVEGITETARQYYEWTDAQTPDISDDGKAFFGRDAFANYMIIGARQLGVELLRVEDGAPVLDFDKDVVRRLWDNYYVPFINGWFGASGRFRSDDIKMGNIIACVGSSSGAAYFPDECILSDTESYPIEMRAYPCPKFEGGEDFAVQQGAGLVVTNAAPQEVEASVEFLKWFTEAGRNLEFSLGSGYVPVKKEANEMTFVEQAMDAAGASSKMRAIITNAIGMTSENQMYTTKAFRNGTAARAILNDSMVEKARADREAFLALTAEGMPHEEAAAQFVTDENFEAWYEETRTALEMCIAG</sequence>
<keyword evidence="3 4" id="KW-0732">Signal</keyword>
<evidence type="ECO:0000313" key="5">
    <source>
        <dbReference type="EMBL" id="KJF39471.1"/>
    </source>
</evidence>